<evidence type="ECO:0008006" key="4">
    <source>
        <dbReference type="Google" id="ProtNLM"/>
    </source>
</evidence>
<dbReference type="PANTHER" id="PTHR45460:SF2">
    <property type="entry name" value="ALPHA 1,3 GLUCANASE, GH71 FAMILY (EUROFUNG)"/>
    <property type="match status" value="1"/>
</dbReference>
<dbReference type="RefSeq" id="WP_207858353.1">
    <property type="nucleotide sequence ID" value="NZ_JAFREP010000007.1"/>
</dbReference>
<organism evidence="2 3">
    <name type="scientific">Acanthopleuribacter pedis</name>
    <dbReference type="NCBI Taxonomy" id="442870"/>
    <lineage>
        <taxon>Bacteria</taxon>
        <taxon>Pseudomonadati</taxon>
        <taxon>Acidobacteriota</taxon>
        <taxon>Holophagae</taxon>
        <taxon>Acanthopleuribacterales</taxon>
        <taxon>Acanthopleuribacteraceae</taxon>
        <taxon>Acanthopleuribacter</taxon>
    </lineage>
</organism>
<name>A0A8J7QCW9_9BACT</name>
<comment type="caution">
    <text evidence="2">The sequence shown here is derived from an EMBL/GenBank/DDBJ whole genome shotgun (WGS) entry which is preliminary data.</text>
</comment>
<protein>
    <recommendedName>
        <fullName evidence="4">VCBS repeat-containing protein</fullName>
    </recommendedName>
</protein>
<evidence type="ECO:0000313" key="2">
    <source>
        <dbReference type="EMBL" id="MBO1318701.1"/>
    </source>
</evidence>
<sequence length="739" mass="79266">MRFGFHLSALLFLFVALLSPCFSTNPVAAAKTAATSTTPFPSWTLASSGDTIGAAGLFIGEFDGNPGLDLVATAALSNTTAQRFWSISALTEDGLIETRTTSSLSTTRTITALRTADYDGDDLDEIWVAYSDFTIEVFDPLCDTPLVTIDLGVTLSTWNDVQITDIDNDRVLEILVVGAEGLSIFSGSTPFALEQTHATYTDHEMTVGQMDDDLLPEIALSGGNRGYVIEYDGSVQWEYLLGFGRAITAQDIDADGRDELVGDLSSSVIAFDVEQQAVKWETEIILFASGFAMGNVDGTTGVEIIAWNTENNRLALFAGASGAAMGTLIFDELDSISGLAVGDLESRGQDDIVAAGVRNFERTATMAVADFNTGLPRYQNRKVPGALHQFAVADLDNDGSEEILVAPPEYETSVDPRLLVFNGASRALSRTIRFLGGGFTVHGVTLIAVDNLDSDPAMEVVFVASETFNTVIRIYDGATGAVQATSAHLDDDFNRITTADVDADGVVDIIAASNERLHRFRTETMAEVWRSPTLGFSPITHLTTAETDGDEALEILVGGDGTNVLFFDGQTNQLQDFVEGGYSAVTVTDIDGDLENEILLGTQSGMIEIYRGSPPAWVTTRDPGLGVPIKGIRYDRIDAFTDPFWFLATGGAVTVTSDGTAEQIWQSAYGMNSVASGNHMLIADPDGDGRREIFVGGSHVLAGFTVDCGAPLLRARLNHWQTNWFVTDYAALINCATQE</sequence>
<keyword evidence="1" id="KW-0732">Signal</keyword>
<reference evidence="2" key="1">
    <citation type="submission" date="2021-03" db="EMBL/GenBank/DDBJ databases">
        <authorList>
            <person name="Wang G."/>
        </authorList>
    </citation>
    <scope>NUCLEOTIDE SEQUENCE</scope>
    <source>
        <strain evidence="2">KCTC 12899</strain>
    </source>
</reference>
<dbReference type="PANTHER" id="PTHR45460">
    <property type="entry name" value="SIMILAR TO CYSTEINE PROTEINASE"/>
    <property type="match status" value="1"/>
</dbReference>
<dbReference type="InterPro" id="IPR028994">
    <property type="entry name" value="Integrin_alpha_N"/>
</dbReference>
<gene>
    <name evidence="2" type="ORF">J3U88_09535</name>
</gene>
<accession>A0A8J7QCW9</accession>
<dbReference type="AlphaFoldDB" id="A0A8J7QCW9"/>
<dbReference type="EMBL" id="JAFREP010000007">
    <property type="protein sequence ID" value="MBO1318701.1"/>
    <property type="molecule type" value="Genomic_DNA"/>
</dbReference>
<keyword evidence="3" id="KW-1185">Reference proteome</keyword>
<evidence type="ECO:0000313" key="3">
    <source>
        <dbReference type="Proteomes" id="UP000664417"/>
    </source>
</evidence>
<evidence type="ECO:0000256" key="1">
    <source>
        <dbReference type="SAM" id="SignalP"/>
    </source>
</evidence>
<dbReference type="SUPFAM" id="SSF69318">
    <property type="entry name" value="Integrin alpha N-terminal domain"/>
    <property type="match status" value="2"/>
</dbReference>
<feature type="signal peptide" evidence="1">
    <location>
        <begin position="1"/>
        <end position="28"/>
    </location>
</feature>
<dbReference type="Proteomes" id="UP000664417">
    <property type="component" value="Unassembled WGS sequence"/>
</dbReference>
<proteinExistence type="predicted"/>
<feature type="chain" id="PRO_5035177870" description="VCBS repeat-containing protein" evidence="1">
    <location>
        <begin position="29"/>
        <end position="739"/>
    </location>
</feature>